<feature type="domain" description="HTH cro/C1-type" evidence="1">
    <location>
        <begin position="7"/>
        <end position="39"/>
    </location>
</feature>
<keyword evidence="3" id="KW-1185">Reference proteome</keyword>
<sequence>MLSAEKLKFLRQLHRITQTELGKEMGITKNFISMIENRKENYTEDWCKRYVNAVYTIAQRKQNDNNIEEVEEMKEEVKKITSK</sequence>
<dbReference type="RefSeq" id="WP_343768714.1">
    <property type="nucleotide sequence ID" value="NZ_BAAACF010000001.1"/>
</dbReference>
<name>A0ABP3U427_9CLOT</name>
<accession>A0ABP3U427</accession>
<reference evidence="3" key="1">
    <citation type="journal article" date="2019" name="Int. J. Syst. Evol. Microbiol.">
        <title>The Global Catalogue of Microorganisms (GCM) 10K type strain sequencing project: providing services to taxonomists for standard genome sequencing and annotation.</title>
        <authorList>
            <consortium name="The Broad Institute Genomics Platform"/>
            <consortium name="The Broad Institute Genome Sequencing Center for Infectious Disease"/>
            <person name="Wu L."/>
            <person name="Ma J."/>
        </authorList>
    </citation>
    <scope>NUCLEOTIDE SEQUENCE [LARGE SCALE GENOMIC DNA]</scope>
    <source>
        <strain evidence="3">JCM 1405</strain>
    </source>
</reference>
<dbReference type="Proteomes" id="UP001500339">
    <property type="component" value="Unassembled WGS sequence"/>
</dbReference>
<dbReference type="EMBL" id="BAAACF010000001">
    <property type="protein sequence ID" value="GAA0723669.1"/>
    <property type="molecule type" value="Genomic_DNA"/>
</dbReference>
<dbReference type="Pfam" id="PF01381">
    <property type="entry name" value="HTH_3"/>
    <property type="match status" value="1"/>
</dbReference>
<dbReference type="Gene3D" id="1.10.260.40">
    <property type="entry name" value="lambda repressor-like DNA-binding domains"/>
    <property type="match status" value="1"/>
</dbReference>
<organism evidence="2 3">
    <name type="scientific">Clostridium malenominatum</name>
    <dbReference type="NCBI Taxonomy" id="1539"/>
    <lineage>
        <taxon>Bacteria</taxon>
        <taxon>Bacillati</taxon>
        <taxon>Bacillota</taxon>
        <taxon>Clostridia</taxon>
        <taxon>Eubacteriales</taxon>
        <taxon>Clostridiaceae</taxon>
        <taxon>Clostridium</taxon>
    </lineage>
</organism>
<dbReference type="InterPro" id="IPR010982">
    <property type="entry name" value="Lambda_DNA-bd_dom_sf"/>
</dbReference>
<dbReference type="SUPFAM" id="SSF47413">
    <property type="entry name" value="lambda repressor-like DNA-binding domains"/>
    <property type="match status" value="1"/>
</dbReference>
<protein>
    <recommendedName>
        <fullName evidence="1">HTH cro/C1-type domain-containing protein</fullName>
    </recommendedName>
</protein>
<proteinExistence type="predicted"/>
<gene>
    <name evidence="2" type="ORF">GCM10008905_16560</name>
</gene>
<comment type="caution">
    <text evidence="2">The sequence shown here is derived from an EMBL/GenBank/DDBJ whole genome shotgun (WGS) entry which is preliminary data.</text>
</comment>
<dbReference type="CDD" id="cd00093">
    <property type="entry name" value="HTH_XRE"/>
    <property type="match status" value="1"/>
</dbReference>
<dbReference type="PROSITE" id="PS50943">
    <property type="entry name" value="HTH_CROC1"/>
    <property type="match status" value="1"/>
</dbReference>
<evidence type="ECO:0000313" key="2">
    <source>
        <dbReference type="EMBL" id="GAA0723669.1"/>
    </source>
</evidence>
<evidence type="ECO:0000259" key="1">
    <source>
        <dbReference type="PROSITE" id="PS50943"/>
    </source>
</evidence>
<dbReference type="SMART" id="SM00530">
    <property type="entry name" value="HTH_XRE"/>
    <property type="match status" value="1"/>
</dbReference>
<evidence type="ECO:0000313" key="3">
    <source>
        <dbReference type="Proteomes" id="UP001500339"/>
    </source>
</evidence>
<dbReference type="InterPro" id="IPR001387">
    <property type="entry name" value="Cro/C1-type_HTH"/>
</dbReference>